<proteinExistence type="predicted"/>
<comment type="caution">
    <text evidence="2">The sequence shown here is derived from an EMBL/GenBank/DDBJ whole genome shotgun (WGS) entry which is preliminary data.</text>
</comment>
<dbReference type="InterPro" id="IPR011335">
    <property type="entry name" value="Restrct_endonuc-II-like"/>
</dbReference>
<dbReference type="SUPFAM" id="SSF52980">
    <property type="entry name" value="Restriction endonuclease-like"/>
    <property type="match status" value="1"/>
</dbReference>
<reference evidence="2 3" key="1">
    <citation type="submission" date="2024-03" db="EMBL/GenBank/DDBJ databases">
        <title>Draft genome sequence of Klenkia terrae.</title>
        <authorList>
            <person name="Duangmal K."/>
            <person name="Chantavorakit T."/>
        </authorList>
    </citation>
    <scope>NUCLEOTIDE SEQUENCE [LARGE SCALE GENOMIC DNA]</scope>
    <source>
        <strain evidence="2 3">JCM 17786</strain>
    </source>
</reference>
<dbReference type="EMBL" id="JBAPLV010000001">
    <property type="protein sequence ID" value="MEI4277091.1"/>
    <property type="molecule type" value="Genomic_DNA"/>
</dbReference>
<name>A0ABU8E0A2_9ACTN</name>
<keyword evidence="3" id="KW-1185">Reference proteome</keyword>
<evidence type="ECO:0000313" key="3">
    <source>
        <dbReference type="Proteomes" id="UP001373496"/>
    </source>
</evidence>
<feature type="domain" description="DUF559" evidence="1">
    <location>
        <begin position="229"/>
        <end position="296"/>
    </location>
</feature>
<organism evidence="2 3">
    <name type="scientific">Klenkia terrae</name>
    <dbReference type="NCBI Taxonomy" id="1052259"/>
    <lineage>
        <taxon>Bacteria</taxon>
        <taxon>Bacillati</taxon>
        <taxon>Actinomycetota</taxon>
        <taxon>Actinomycetes</taxon>
        <taxon>Geodermatophilales</taxon>
        <taxon>Geodermatophilaceae</taxon>
        <taxon>Klenkia</taxon>
    </lineage>
</organism>
<evidence type="ECO:0000313" key="2">
    <source>
        <dbReference type="EMBL" id="MEI4277091.1"/>
    </source>
</evidence>
<accession>A0ABU8E0A2</accession>
<sequence length="307" mass="33332">MPGKKDLLTAVAAHGGIATRQQLLQAVDAATLDAGTRLRWVTRVHPHTYVPASATVTDLVRARAALRYAVRGAAVSHLSALSWYAGEAMDGVVHITVDHGRRLAGSPALRVHRRVGFRAEAPHCRSVRGLLVTEPARTVVDSWPLLPARDRRPAAIDVVRRGTTTAAELAAALATRSNVAGHVELRRTIALIADGVRSELEALGVLGVFQHPDLPTSQGQRRVEVAGRRFYLDRCWSEAGLVVELDGKAHHTSPEDRRADLERDRLLASAGWLVLRFTYADVVRDPAGVRAQVLAVYRARLGRCAIA</sequence>
<evidence type="ECO:0000259" key="1">
    <source>
        <dbReference type="Pfam" id="PF04480"/>
    </source>
</evidence>
<gene>
    <name evidence="2" type="ORF">UXQ13_01305</name>
</gene>
<dbReference type="Pfam" id="PF04480">
    <property type="entry name" value="DUF559"/>
    <property type="match status" value="1"/>
</dbReference>
<dbReference type="RefSeq" id="WP_336391671.1">
    <property type="nucleotide sequence ID" value="NZ_JBAPLV010000001.1"/>
</dbReference>
<protein>
    <submittedName>
        <fullName evidence="2">DUF559 domain-containing protein</fullName>
    </submittedName>
</protein>
<dbReference type="InterPro" id="IPR007569">
    <property type="entry name" value="DUF559"/>
</dbReference>
<dbReference type="Gene3D" id="3.40.960.10">
    <property type="entry name" value="VSR Endonuclease"/>
    <property type="match status" value="1"/>
</dbReference>
<dbReference type="Proteomes" id="UP001373496">
    <property type="component" value="Unassembled WGS sequence"/>
</dbReference>